<keyword evidence="5" id="KW-1185">Reference proteome</keyword>
<dbReference type="EMBL" id="RQGC01000001">
    <property type="protein sequence ID" value="TGL43247.1"/>
    <property type="molecule type" value="Genomic_DNA"/>
</dbReference>
<keyword evidence="1" id="KW-0597">Phosphoprotein</keyword>
<evidence type="ECO:0000256" key="1">
    <source>
        <dbReference type="PROSITE-ProRule" id="PRU00169"/>
    </source>
</evidence>
<dbReference type="Pfam" id="PF02518">
    <property type="entry name" value="HATPase_c"/>
    <property type="match status" value="1"/>
</dbReference>
<dbReference type="InterPro" id="IPR052048">
    <property type="entry name" value="ST_Response_Regulator"/>
</dbReference>
<dbReference type="SMART" id="SM00448">
    <property type="entry name" value="REC"/>
    <property type="match status" value="1"/>
</dbReference>
<evidence type="ECO:0000313" key="6">
    <source>
        <dbReference type="Proteomes" id="UP000297946"/>
    </source>
</evidence>
<dbReference type="OrthoDB" id="9759232at2"/>
<dbReference type="SUPFAM" id="SSF52172">
    <property type="entry name" value="CheY-like"/>
    <property type="match status" value="1"/>
</dbReference>
<dbReference type="InterPro" id="IPR001789">
    <property type="entry name" value="Sig_transdc_resp-reg_receiver"/>
</dbReference>
<dbReference type="CDD" id="cd00075">
    <property type="entry name" value="HATPase"/>
    <property type="match status" value="1"/>
</dbReference>
<dbReference type="PROSITE" id="PS50110">
    <property type="entry name" value="RESPONSE_REGULATORY"/>
    <property type="match status" value="1"/>
</dbReference>
<reference evidence="3 6" key="2">
    <citation type="journal article" date="2019" name="PLoS Negl. Trop. Dis.">
        <title>Revisiting the worldwide diversity of Leptospira species in the environment.</title>
        <authorList>
            <person name="Vincent A.T."/>
            <person name="Schiettekatte O."/>
            <person name="Bourhy P."/>
            <person name="Veyrier F.J."/>
            <person name="Picardeau M."/>
        </authorList>
    </citation>
    <scope>NUCLEOTIDE SEQUENCE [LARGE SCALE GENOMIC DNA]</scope>
    <source>
        <strain evidence="4">201702690</strain>
        <strain evidence="3 6">SSW18</strain>
    </source>
</reference>
<name>A0A5F1ZZ23_9LEPT</name>
<dbReference type="CDD" id="cd00156">
    <property type="entry name" value="REC"/>
    <property type="match status" value="1"/>
</dbReference>
<dbReference type="Pfam" id="PF00072">
    <property type="entry name" value="Response_reg"/>
    <property type="match status" value="1"/>
</dbReference>
<dbReference type="GO" id="GO:0000160">
    <property type="term" value="P:phosphorelay signal transduction system"/>
    <property type="evidence" value="ECO:0007669"/>
    <property type="project" value="InterPro"/>
</dbReference>
<dbReference type="PANTHER" id="PTHR43228">
    <property type="entry name" value="TWO-COMPONENT RESPONSE REGULATOR"/>
    <property type="match status" value="1"/>
</dbReference>
<evidence type="ECO:0000259" key="2">
    <source>
        <dbReference type="PROSITE" id="PS50110"/>
    </source>
</evidence>
<dbReference type="Proteomes" id="UP000297273">
    <property type="component" value="Unassembled WGS sequence"/>
</dbReference>
<dbReference type="AlphaFoldDB" id="A0A5F1ZZ23"/>
<dbReference type="InterPro" id="IPR011006">
    <property type="entry name" value="CheY-like_superfamily"/>
</dbReference>
<feature type="domain" description="Response regulatory" evidence="2">
    <location>
        <begin position="22"/>
        <end position="138"/>
    </location>
</feature>
<dbReference type="Gene3D" id="3.30.565.10">
    <property type="entry name" value="Histidine kinase-like ATPase, C-terminal domain"/>
    <property type="match status" value="1"/>
</dbReference>
<comment type="caution">
    <text evidence="3">The sequence shown here is derived from an EMBL/GenBank/DDBJ whole genome shotgun (WGS) entry which is preliminary data.</text>
</comment>
<dbReference type="Proteomes" id="UP000297946">
    <property type="component" value="Unassembled WGS sequence"/>
</dbReference>
<gene>
    <name evidence="3" type="ORF">EHO57_17140</name>
    <name evidence="4" type="ORF">EHQ53_00995</name>
</gene>
<proteinExistence type="predicted"/>
<reference evidence="4" key="1">
    <citation type="submission" date="2018-10" db="EMBL/GenBank/DDBJ databases">
        <authorList>
            <person name="Vincent A.T."/>
            <person name="Schiettekatte O."/>
            <person name="Bourhy P."/>
            <person name="Veyrier F.J."/>
            <person name="Picardeau M."/>
        </authorList>
    </citation>
    <scope>NUCLEOTIDE SEQUENCE</scope>
    <source>
        <strain evidence="4">201702690</strain>
    </source>
</reference>
<organism evidence="3 6">
    <name type="scientific">Leptospira langatensis</name>
    <dbReference type="NCBI Taxonomy" id="2484983"/>
    <lineage>
        <taxon>Bacteria</taxon>
        <taxon>Pseudomonadati</taxon>
        <taxon>Spirochaetota</taxon>
        <taxon>Spirochaetia</taxon>
        <taxon>Leptospirales</taxon>
        <taxon>Leptospiraceae</taxon>
        <taxon>Leptospira</taxon>
    </lineage>
</organism>
<evidence type="ECO:0000313" key="3">
    <source>
        <dbReference type="EMBL" id="TGJ98334.1"/>
    </source>
</evidence>
<dbReference type="PANTHER" id="PTHR43228:SF1">
    <property type="entry name" value="TWO-COMPONENT RESPONSE REGULATOR ARR22"/>
    <property type="match status" value="1"/>
</dbReference>
<sequence>MHTELNKNLAAHSSPTHSQAGRILILEDSSEIKLLYENYCRKMDLDFDIVSNGKEGMAKVLSAKNPYSVFLVDLLMPEQDGSTFIQNLKLEDPNAIIIVQSSLEEPDRIIEVMKLGVFEYLIKPVDRESFERVIGLAFRYNSLRNFQANVEQENRDVLKRQLDWLTYKESIRKSDQNSLALTTIKSLNTSFSQGSGIGTILSLLDLLKMGYRKTENGALVSNEILDLLYSNQEILRKQLGGLSKILSLAGEDPKMEIIRSTALIDFLSEKSQFILPYLEKKGLKMRLSTSKTSESVKINREWIQVAFDEILLNALKYSKKGTNLDVYFGRIDGYLCISVKNAVVSHQPLADEEQKELLVTRPFYRLLPPVEEFSDLEEYGMGLGLTAVELIVNKHGGVFNIHNVSDHTSDFIEPCVMAEFFLPVIVTKQN</sequence>
<protein>
    <submittedName>
        <fullName evidence="3">Response regulator</fullName>
    </submittedName>
</protein>
<evidence type="ECO:0000313" key="4">
    <source>
        <dbReference type="EMBL" id="TGL43247.1"/>
    </source>
</evidence>
<accession>A0A5F1ZZ23</accession>
<dbReference type="EMBL" id="RQER01000011">
    <property type="protein sequence ID" value="TGJ98334.1"/>
    <property type="molecule type" value="Genomic_DNA"/>
</dbReference>
<dbReference type="InterPro" id="IPR003594">
    <property type="entry name" value="HATPase_dom"/>
</dbReference>
<dbReference type="RefSeq" id="WP_135642122.1">
    <property type="nucleotide sequence ID" value="NZ_RQER01000011.1"/>
</dbReference>
<dbReference type="Gene3D" id="3.40.50.2300">
    <property type="match status" value="1"/>
</dbReference>
<dbReference type="SUPFAM" id="SSF55874">
    <property type="entry name" value="ATPase domain of HSP90 chaperone/DNA topoisomerase II/histidine kinase"/>
    <property type="match status" value="1"/>
</dbReference>
<evidence type="ECO:0000313" key="5">
    <source>
        <dbReference type="Proteomes" id="UP000297273"/>
    </source>
</evidence>
<dbReference type="InterPro" id="IPR036890">
    <property type="entry name" value="HATPase_C_sf"/>
</dbReference>
<feature type="modified residue" description="4-aspartylphosphate" evidence="1">
    <location>
        <position position="73"/>
    </location>
</feature>